<accession>A0A165CKZ7</accession>
<dbReference type="Proteomes" id="UP000076871">
    <property type="component" value="Unassembled WGS sequence"/>
</dbReference>
<evidence type="ECO:0000313" key="1">
    <source>
        <dbReference type="EMBL" id="KZT02998.1"/>
    </source>
</evidence>
<gene>
    <name evidence="1" type="ORF">LAESUDRAFT_380054</name>
</gene>
<name>A0A165CKZ7_9APHY</name>
<dbReference type="InParanoid" id="A0A165CKZ7"/>
<dbReference type="AlphaFoldDB" id="A0A165CKZ7"/>
<dbReference type="EMBL" id="KV427647">
    <property type="protein sequence ID" value="KZT02998.1"/>
    <property type="molecule type" value="Genomic_DNA"/>
</dbReference>
<sequence length="57" mass="6503">MGWQEPCRLDIAMVDIMSNVRQSTIRVPGRSREPGWSTQSTPVLHLQGMHRVPNLCE</sequence>
<organism evidence="1 2">
    <name type="scientific">Laetiporus sulphureus 93-53</name>
    <dbReference type="NCBI Taxonomy" id="1314785"/>
    <lineage>
        <taxon>Eukaryota</taxon>
        <taxon>Fungi</taxon>
        <taxon>Dikarya</taxon>
        <taxon>Basidiomycota</taxon>
        <taxon>Agaricomycotina</taxon>
        <taxon>Agaricomycetes</taxon>
        <taxon>Polyporales</taxon>
        <taxon>Laetiporus</taxon>
    </lineage>
</organism>
<dbReference type="RefSeq" id="XP_040760738.1">
    <property type="nucleotide sequence ID" value="XM_040902246.1"/>
</dbReference>
<proteinExistence type="predicted"/>
<reference evidence="1 2" key="1">
    <citation type="journal article" date="2016" name="Mol. Biol. Evol.">
        <title>Comparative Genomics of Early-Diverging Mushroom-Forming Fungi Provides Insights into the Origins of Lignocellulose Decay Capabilities.</title>
        <authorList>
            <person name="Nagy L.G."/>
            <person name="Riley R."/>
            <person name="Tritt A."/>
            <person name="Adam C."/>
            <person name="Daum C."/>
            <person name="Floudas D."/>
            <person name="Sun H."/>
            <person name="Yadav J.S."/>
            <person name="Pangilinan J."/>
            <person name="Larsson K.H."/>
            <person name="Matsuura K."/>
            <person name="Barry K."/>
            <person name="Labutti K."/>
            <person name="Kuo R."/>
            <person name="Ohm R.A."/>
            <person name="Bhattacharya S.S."/>
            <person name="Shirouzu T."/>
            <person name="Yoshinaga Y."/>
            <person name="Martin F.M."/>
            <person name="Grigoriev I.V."/>
            <person name="Hibbett D.S."/>
        </authorList>
    </citation>
    <scope>NUCLEOTIDE SEQUENCE [LARGE SCALE GENOMIC DNA]</scope>
    <source>
        <strain evidence="1 2">93-53</strain>
    </source>
</reference>
<keyword evidence="2" id="KW-1185">Reference proteome</keyword>
<evidence type="ECO:0000313" key="2">
    <source>
        <dbReference type="Proteomes" id="UP000076871"/>
    </source>
</evidence>
<dbReference type="GeneID" id="63819277"/>
<protein>
    <submittedName>
        <fullName evidence="1">Uncharacterized protein</fullName>
    </submittedName>
</protein>